<dbReference type="Gene3D" id="1.10.10.10">
    <property type="entry name" value="Winged helix-like DNA-binding domain superfamily/Winged helix DNA-binding domain"/>
    <property type="match status" value="1"/>
</dbReference>
<dbReference type="InterPro" id="IPR036388">
    <property type="entry name" value="WH-like_DNA-bd_sf"/>
</dbReference>
<gene>
    <name evidence="10" type="ORF">N788_09735</name>
</gene>
<dbReference type="InterPro" id="IPR000838">
    <property type="entry name" value="RNA_pol_sigma70_ECF_CS"/>
</dbReference>
<reference evidence="10 11" key="2">
    <citation type="journal article" date="2015" name="Stand. Genomic Sci.">
        <title>High quality draft genomic sequence of Arenimonas donghaensis DSM 18148(T).</title>
        <authorList>
            <person name="Chen F."/>
            <person name="Wang H."/>
            <person name="Cao Y."/>
            <person name="Li X."/>
            <person name="Wang G."/>
        </authorList>
    </citation>
    <scope>NUCLEOTIDE SEQUENCE [LARGE SCALE GENOMIC DNA]</scope>
    <source>
        <strain evidence="10 11">HO3-R19</strain>
    </source>
</reference>
<dbReference type="OrthoDB" id="5757196at2"/>
<dbReference type="SUPFAM" id="SSF88659">
    <property type="entry name" value="Sigma3 and sigma4 domains of RNA polymerase sigma factors"/>
    <property type="match status" value="1"/>
</dbReference>
<dbReference type="EMBL" id="AVCJ01000003">
    <property type="protein sequence ID" value="KFL37464.1"/>
    <property type="molecule type" value="Genomic_DNA"/>
</dbReference>
<dbReference type="GO" id="GO:0003677">
    <property type="term" value="F:DNA binding"/>
    <property type="evidence" value="ECO:0007669"/>
    <property type="project" value="UniProtKB-KW"/>
</dbReference>
<dbReference type="Gene3D" id="1.10.1740.10">
    <property type="match status" value="1"/>
</dbReference>
<evidence type="ECO:0000313" key="10">
    <source>
        <dbReference type="EMBL" id="KFL37464.1"/>
    </source>
</evidence>
<dbReference type="InterPro" id="IPR013324">
    <property type="entry name" value="RNA_pol_sigma_r3/r4-like"/>
</dbReference>
<dbReference type="PANTHER" id="PTHR43133:SF25">
    <property type="entry name" value="RNA POLYMERASE SIGMA FACTOR RFAY-RELATED"/>
    <property type="match status" value="1"/>
</dbReference>
<comment type="similarity">
    <text evidence="1 6">Belongs to the sigma-70 factor family. ECF subfamily.</text>
</comment>
<feature type="domain" description="RNA polymerase sigma-70 region 2" evidence="8">
    <location>
        <begin position="29"/>
        <end position="95"/>
    </location>
</feature>
<feature type="transmembrane region" description="Helical" evidence="7">
    <location>
        <begin position="275"/>
        <end position="296"/>
    </location>
</feature>
<keyword evidence="2 6" id="KW-0805">Transcription regulation</keyword>
<feature type="transmembrane region" description="Helical" evidence="7">
    <location>
        <begin position="302"/>
        <end position="324"/>
    </location>
</feature>
<dbReference type="GO" id="GO:0006352">
    <property type="term" value="P:DNA-templated transcription initiation"/>
    <property type="evidence" value="ECO:0007669"/>
    <property type="project" value="InterPro"/>
</dbReference>
<dbReference type="GO" id="GO:0016987">
    <property type="term" value="F:sigma factor activity"/>
    <property type="evidence" value="ECO:0007669"/>
    <property type="project" value="UniProtKB-KW"/>
</dbReference>
<keyword evidence="7" id="KW-1133">Transmembrane helix</keyword>
<dbReference type="STRING" id="1121014.N788_09735"/>
<keyword evidence="7" id="KW-0472">Membrane</keyword>
<dbReference type="InterPro" id="IPR039425">
    <property type="entry name" value="RNA_pol_sigma-70-like"/>
</dbReference>
<keyword evidence="3 6" id="KW-0731">Sigma factor</keyword>
<evidence type="ECO:0000256" key="5">
    <source>
        <dbReference type="ARBA" id="ARBA00023163"/>
    </source>
</evidence>
<dbReference type="Pfam" id="PF04542">
    <property type="entry name" value="Sigma70_r2"/>
    <property type="match status" value="1"/>
</dbReference>
<protein>
    <recommendedName>
        <fullName evidence="6">RNA polymerase sigma factor</fullName>
    </recommendedName>
</protein>
<evidence type="ECO:0000256" key="6">
    <source>
        <dbReference type="RuleBase" id="RU000716"/>
    </source>
</evidence>
<dbReference type="InterPro" id="IPR014284">
    <property type="entry name" value="RNA_pol_sigma-70_dom"/>
</dbReference>
<dbReference type="RefSeq" id="WP_051924324.1">
    <property type="nucleotide sequence ID" value="NZ_AVCJ01000003.1"/>
</dbReference>
<feature type="transmembrane region" description="Helical" evidence="7">
    <location>
        <begin position="236"/>
        <end position="263"/>
    </location>
</feature>
<keyword evidence="5 6" id="KW-0804">Transcription</keyword>
<feature type="domain" description="RNA polymerase sigma factor 70 region 4 type 2" evidence="9">
    <location>
        <begin position="131"/>
        <end position="179"/>
    </location>
</feature>
<evidence type="ECO:0000256" key="7">
    <source>
        <dbReference type="SAM" id="Phobius"/>
    </source>
</evidence>
<comment type="caution">
    <text evidence="10">The sequence shown here is derived from an EMBL/GenBank/DDBJ whole genome shotgun (WGS) entry which is preliminary data.</text>
</comment>
<dbReference type="InterPro" id="IPR013249">
    <property type="entry name" value="RNA_pol_sigma70_r4_t2"/>
</dbReference>
<dbReference type="CDD" id="cd06171">
    <property type="entry name" value="Sigma70_r4"/>
    <property type="match status" value="1"/>
</dbReference>
<dbReference type="Proteomes" id="UP000029085">
    <property type="component" value="Unassembled WGS sequence"/>
</dbReference>
<proteinExistence type="inferred from homology"/>
<evidence type="ECO:0000256" key="2">
    <source>
        <dbReference type="ARBA" id="ARBA00023015"/>
    </source>
</evidence>
<dbReference type="InterPro" id="IPR013325">
    <property type="entry name" value="RNA_pol_sigma_r2"/>
</dbReference>
<dbReference type="AlphaFoldDB" id="A0A087MKR1"/>
<organism evidence="10 11">
    <name type="scientific">Arenimonas donghaensis DSM 18148 = HO3-R19</name>
    <dbReference type="NCBI Taxonomy" id="1121014"/>
    <lineage>
        <taxon>Bacteria</taxon>
        <taxon>Pseudomonadati</taxon>
        <taxon>Pseudomonadota</taxon>
        <taxon>Gammaproteobacteria</taxon>
        <taxon>Lysobacterales</taxon>
        <taxon>Lysobacteraceae</taxon>
        <taxon>Arenimonas</taxon>
    </lineage>
</organism>
<dbReference type="NCBIfam" id="TIGR02937">
    <property type="entry name" value="sigma70-ECF"/>
    <property type="match status" value="1"/>
</dbReference>
<dbReference type="PANTHER" id="PTHR43133">
    <property type="entry name" value="RNA POLYMERASE ECF-TYPE SIGMA FACTO"/>
    <property type="match status" value="1"/>
</dbReference>
<keyword evidence="11" id="KW-1185">Reference proteome</keyword>
<dbReference type="PATRIC" id="fig|1121014.3.peg.706"/>
<accession>A0A087MKR1</accession>
<reference evidence="11" key="1">
    <citation type="submission" date="2013-08" db="EMBL/GenBank/DDBJ databases">
        <title>Genome sequencing of Arenimonas donghaensis.</title>
        <authorList>
            <person name="Chen F."/>
            <person name="Wang G."/>
        </authorList>
    </citation>
    <scope>NUCLEOTIDE SEQUENCE [LARGE SCALE GENOMIC DNA]</scope>
    <source>
        <strain evidence="11">HO3-R19</strain>
    </source>
</reference>
<sequence length="380" mass="40432">MSTDVVESLIHAHLPAAADGDREAYGRIVAACQGTVASIALAIVRDVPASEDVAQEAFLSAWQNLRRLRNPDSFLPWLRQITRNLARDHLRARNRLREPAGDVEALLAQVADPHPEPAERFADHQEHDIAAAVIDSLPAESREVLLLYYREGQNSRQVAGLLGLQDAAVRKRLQRARDRVRVELLDRLGHFARGTAPGVAFTSAVALALAVAAPPAAAATALGVGALGGAKGLAKLGLGAFGAAAVGIIGGLAGLWTGIRPYLRAPFDDRERRGLIAYGVVTSLMVVGFSVGINLLAKVPGWIPHLALSLGFMVGIVVSCTAWLPNILAARRAHEAQIDPVGTAKRRLRERRNSRLGIVVGMTLGTAGLLLGLWLSGRMG</sequence>
<dbReference type="InterPro" id="IPR007627">
    <property type="entry name" value="RNA_pol_sigma70_r2"/>
</dbReference>
<dbReference type="Pfam" id="PF08281">
    <property type="entry name" value="Sigma70_r4_2"/>
    <property type="match status" value="1"/>
</dbReference>
<evidence type="ECO:0000259" key="8">
    <source>
        <dbReference type="Pfam" id="PF04542"/>
    </source>
</evidence>
<evidence type="ECO:0000256" key="3">
    <source>
        <dbReference type="ARBA" id="ARBA00023082"/>
    </source>
</evidence>
<evidence type="ECO:0000313" key="11">
    <source>
        <dbReference type="Proteomes" id="UP000029085"/>
    </source>
</evidence>
<dbReference type="PROSITE" id="PS01063">
    <property type="entry name" value="SIGMA70_ECF"/>
    <property type="match status" value="1"/>
</dbReference>
<evidence type="ECO:0000256" key="1">
    <source>
        <dbReference type="ARBA" id="ARBA00010641"/>
    </source>
</evidence>
<keyword evidence="7" id="KW-0812">Transmembrane</keyword>
<evidence type="ECO:0000259" key="9">
    <source>
        <dbReference type="Pfam" id="PF08281"/>
    </source>
</evidence>
<dbReference type="SUPFAM" id="SSF88946">
    <property type="entry name" value="Sigma2 domain of RNA polymerase sigma factors"/>
    <property type="match status" value="1"/>
</dbReference>
<keyword evidence="4 6" id="KW-0238">DNA-binding</keyword>
<name>A0A087MKR1_9GAMM</name>
<feature type="transmembrane region" description="Helical" evidence="7">
    <location>
        <begin position="199"/>
        <end position="224"/>
    </location>
</feature>
<feature type="transmembrane region" description="Helical" evidence="7">
    <location>
        <begin position="356"/>
        <end position="375"/>
    </location>
</feature>
<evidence type="ECO:0000256" key="4">
    <source>
        <dbReference type="ARBA" id="ARBA00023125"/>
    </source>
</evidence>